<dbReference type="GO" id="GO:0016787">
    <property type="term" value="F:hydrolase activity"/>
    <property type="evidence" value="ECO:0007669"/>
    <property type="project" value="UniProtKB-KW"/>
</dbReference>
<evidence type="ECO:0000313" key="6">
    <source>
        <dbReference type="Proteomes" id="UP000198935"/>
    </source>
</evidence>
<accession>A0A1H3RU08</accession>
<dbReference type="InterPro" id="IPR020084">
    <property type="entry name" value="NUDIX_hydrolase_CS"/>
</dbReference>
<gene>
    <name evidence="5" type="ORF">SAMN05421736_10952</name>
</gene>
<dbReference type="Gene3D" id="3.90.79.10">
    <property type="entry name" value="Nucleoside Triphosphate Pyrophosphohydrolase"/>
    <property type="match status" value="1"/>
</dbReference>
<dbReference type="Proteomes" id="UP000198935">
    <property type="component" value="Unassembled WGS sequence"/>
</dbReference>
<proteinExistence type="inferred from homology"/>
<keyword evidence="2 3" id="KW-0378">Hydrolase</keyword>
<keyword evidence="6" id="KW-1185">Reference proteome</keyword>
<sequence>MGYINWIRERVGHEKIFLNFSGVCITDDKGNILLQRRGDKNKWGFPGGALELGESAEECAIREAKEETGLDIKIDYLIGVYTKYFDDYPNGDQAQPITFLFKGIVTGGSLKTDQKETLELKYFNPNQFPSLVNKQHEDFLNDVIGDKRGVYR</sequence>
<dbReference type="EMBL" id="FNPI01000009">
    <property type="protein sequence ID" value="SDZ29132.1"/>
    <property type="molecule type" value="Genomic_DNA"/>
</dbReference>
<evidence type="ECO:0000256" key="2">
    <source>
        <dbReference type="ARBA" id="ARBA00022801"/>
    </source>
</evidence>
<protein>
    <submittedName>
        <fullName evidence="5">ADP-ribose pyrophosphatase YjhB, NUDIX family</fullName>
    </submittedName>
</protein>
<organism evidence="5 6">
    <name type="scientific">Evansella caseinilytica</name>
    <dbReference type="NCBI Taxonomy" id="1503961"/>
    <lineage>
        <taxon>Bacteria</taxon>
        <taxon>Bacillati</taxon>
        <taxon>Bacillota</taxon>
        <taxon>Bacilli</taxon>
        <taxon>Bacillales</taxon>
        <taxon>Bacillaceae</taxon>
        <taxon>Evansella</taxon>
    </lineage>
</organism>
<evidence type="ECO:0000256" key="1">
    <source>
        <dbReference type="ARBA" id="ARBA00001946"/>
    </source>
</evidence>
<dbReference type="PROSITE" id="PS00893">
    <property type="entry name" value="NUDIX_BOX"/>
    <property type="match status" value="1"/>
</dbReference>
<evidence type="ECO:0000256" key="3">
    <source>
        <dbReference type="RuleBase" id="RU003476"/>
    </source>
</evidence>
<evidence type="ECO:0000313" key="5">
    <source>
        <dbReference type="EMBL" id="SDZ29132.1"/>
    </source>
</evidence>
<dbReference type="AlphaFoldDB" id="A0A1H3RU08"/>
<dbReference type="SUPFAM" id="SSF55811">
    <property type="entry name" value="Nudix"/>
    <property type="match status" value="1"/>
</dbReference>
<comment type="similarity">
    <text evidence="3">Belongs to the Nudix hydrolase family.</text>
</comment>
<name>A0A1H3RU08_9BACI</name>
<dbReference type="InterPro" id="IPR020476">
    <property type="entry name" value="Nudix_hydrolase"/>
</dbReference>
<dbReference type="PRINTS" id="PR00502">
    <property type="entry name" value="NUDIXFAMILY"/>
</dbReference>
<feature type="domain" description="Nudix hydrolase" evidence="4">
    <location>
        <begin position="15"/>
        <end position="145"/>
    </location>
</feature>
<dbReference type="PROSITE" id="PS51462">
    <property type="entry name" value="NUDIX"/>
    <property type="match status" value="1"/>
</dbReference>
<comment type="cofactor">
    <cofactor evidence="1">
        <name>Mg(2+)</name>
        <dbReference type="ChEBI" id="CHEBI:18420"/>
    </cofactor>
</comment>
<dbReference type="InterPro" id="IPR015797">
    <property type="entry name" value="NUDIX_hydrolase-like_dom_sf"/>
</dbReference>
<dbReference type="Pfam" id="PF00293">
    <property type="entry name" value="NUDIX"/>
    <property type="match status" value="1"/>
</dbReference>
<dbReference type="CDD" id="cd04677">
    <property type="entry name" value="NUDIX_Hydrolase"/>
    <property type="match status" value="1"/>
</dbReference>
<dbReference type="PANTHER" id="PTHR43046:SF2">
    <property type="entry name" value="8-OXO-DGTP DIPHOSPHATASE-RELATED"/>
    <property type="match status" value="1"/>
</dbReference>
<evidence type="ECO:0000259" key="4">
    <source>
        <dbReference type="PROSITE" id="PS51462"/>
    </source>
</evidence>
<dbReference type="STRING" id="1503961.SAMN05421736_10952"/>
<reference evidence="6" key="1">
    <citation type="submission" date="2016-10" db="EMBL/GenBank/DDBJ databases">
        <authorList>
            <person name="Varghese N."/>
            <person name="Submissions S."/>
        </authorList>
    </citation>
    <scope>NUCLEOTIDE SEQUENCE [LARGE SCALE GENOMIC DNA]</scope>
    <source>
        <strain evidence="6">SP</strain>
    </source>
</reference>
<dbReference type="InterPro" id="IPR000086">
    <property type="entry name" value="NUDIX_hydrolase_dom"/>
</dbReference>
<dbReference type="PANTHER" id="PTHR43046">
    <property type="entry name" value="GDP-MANNOSE MANNOSYL HYDROLASE"/>
    <property type="match status" value="1"/>
</dbReference>